<feature type="transmembrane region" description="Helical" evidence="2">
    <location>
        <begin position="81"/>
        <end position="104"/>
    </location>
</feature>
<evidence type="ECO:0000256" key="2">
    <source>
        <dbReference type="SAM" id="Phobius"/>
    </source>
</evidence>
<evidence type="ECO:0000313" key="4">
    <source>
        <dbReference type="Proteomes" id="UP000257109"/>
    </source>
</evidence>
<accession>A0A371HJI2</accession>
<dbReference type="Proteomes" id="UP000257109">
    <property type="component" value="Unassembled WGS sequence"/>
</dbReference>
<keyword evidence="4" id="KW-1185">Reference proteome</keyword>
<dbReference type="EMBL" id="QJKJ01002445">
    <property type="protein sequence ID" value="RDY02862.1"/>
    <property type="molecule type" value="Genomic_DNA"/>
</dbReference>
<feature type="compositionally biased region" description="Basic residues" evidence="1">
    <location>
        <begin position="132"/>
        <end position="142"/>
    </location>
</feature>
<keyword evidence="2" id="KW-0812">Transmembrane</keyword>
<keyword evidence="2" id="KW-0472">Membrane</keyword>
<reference evidence="3" key="1">
    <citation type="submission" date="2018-05" db="EMBL/GenBank/DDBJ databases">
        <title>Draft genome of Mucuna pruriens seed.</title>
        <authorList>
            <person name="Nnadi N.E."/>
            <person name="Vos R."/>
            <person name="Hasami M.H."/>
            <person name="Devisetty U.K."/>
            <person name="Aguiy J.C."/>
        </authorList>
    </citation>
    <scope>NUCLEOTIDE SEQUENCE [LARGE SCALE GENOMIC DNA]</scope>
    <source>
        <strain evidence="3">JCA_2017</strain>
    </source>
</reference>
<protein>
    <submittedName>
        <fullName evidence="3">Uncharacterized protein</fullName>
    </submittedName>
</protein>
<organism evidence="3 4">
    <name type="scientific">Mucuna pruriens</name>
    <name type="common">Velvet bean</name>
    <name type="synonym">Dolichos pruriens</name>
    <dbReference type="NCBI Taxonomy" id="157652"/>
    <lineage>
        <taxon>Eukaryota</taxon>
        <taxon>Viridiplantae</taxon>
        <taxon>Streptophyta</taxon>
        <taxon>Embryophyta</taxon>
        <taxon>Tracheophyta</taxon>
        <taxon>Spermatophyta</taxon>
        <taxon>Magnoliopsida</taxon>
        <taxon>eudicotyledons</taxon>
        <taxon>Gunneridae</taxon>
        <taxon>Pentapetalae</taxon>
        <taxon>rosids</taxon>
        <taxon>fabids</taxon>
        <taxon>Fabales</taxon>
        <taxon>Fabaceae</taxon>
        <taxon>Papilionoideae</taxon>
        <taxon>50 kb inversion clade</taxon>
        <taxon>NPAAA clade</taxon>
        <taxon>indigoferoid/millettioid clade</taxon>
        <taxon>Phaseoleae</taxon>
        <taxon>Mucuna</taxon>
    </lineage>
</organism>
<keyword evidence="2" id="KW-1133">Transmembrane helix</keyword>
<name>A0A371HJI2_MUCPR</name>
<sequence>MCEAFNKAFIEYRDKPIITLLEGVKFYITRKIVRFNNYVRRLRSNLNDRLHIGLGITNSPYLKSHMTFNIRKHAHAKSGTLVVFLVVMLLHACAITTILLKIMFPLIIKIPSWLPTHILSCHEPITPPTMKRTPRRSIKARNKNNDKPKSKNRLPK</sequence>
<gene>
    <name evidence="3" type="ORF">CR513_13633</name>
</gene>
<feature type="non-terminal residue" evidence="3">
    <location>
        <position position="1"/>
    </location>
</feature>
<comment type="caution">
    <text evidence="3">The sequence shown here is derived from an EMBL/GenBank/DDBJ whole genome shotgun (WGS) entry which is preliminary data.</text>
</comment>
<feature type="region of interest" description="Disordered" evidence="1">
    <location>
        <begin position="125"/>
        <end position="156"/>
    </location>
</feature>
<evidence type="ECO:0000313" key="3">
    <source>
        <dbReference type="EMBL" id="RDY02862.1"/>
    </source>
</evidence>
<proteinExistence type="predicted"/>
<dbReference type="AlphaFoldDB" id="A0A371HJI2"/>
<evidence type="ECO:0000256" key="1">
    <source>
        <dbReference type="SAM" id="MobiDB-lite"/>
    </source>
</evidence>
<dbReference type="OrthoDB" id="1744165at2759"/>